<sequence length="79" mass="9104">MWHTIRDLFEGLLYTDRLPSRLPLTLLYNDVSPNWRIILYIAYNDPRSTFSAPAVGDINPFPVWFSALLSPSLRLPAVQ</sequence>
<evidence type="ECO:0000313" key="1">
    <source>
        <dbReference type="EMBL" id="KAG9460707.1"/>
    </source>
</evidence>
<comment type="caution">
    <text evidence="1">The sequence shown here is derived from an EMBL/GenBank/DDBJ whole genome shotgun (WGS) entry which is preliminary data.</text>
</comment>
<gene>
    <name evidence="1" type="ORF">GDO78_020047</name>
</gene>
<evidence type="ECO:0000313" key="2">
    <source>
        <dbReference type="Proteomes" id="UP000770717"/>
    </source>
</evidence>
<keyword evidence="2" id="KW-1185">Reference proteome</keyword>
<protein>
    <submittedName>
        <fullName evidence="1">Uncharacterized protein</fullName>
    </submittedName>
</protein>
<name>A0A8J6E5J1_ELECQ</name>
<accession>A0A8J6E5J1</accession>
<dbReference type="Proteomes" id="UP000770717">
    <property type="component" value="Unassembled WGS sequence"/>
</dbReference>
<reference evidence="1" key="1">
    <citation type="thesis" date="2020" institute="ProQuest LLC" country="789 East Eisenhower Parkway, Ann Arbor, MI, USA">
        <title>Comparative Genomics and Chromosome Evolution.</title>
        <authorList>
            <person name="Mudd A.B."/>
        </authorList>
    </citation>
    <scope>NUCLEOTIDE SEQUENCE</scope>
    <source>
        <strain evidence="1">HN-11 Male</strain>
        <tissue evidence="1">Kidney and liver</tissue>
    </source>
</reference>
<proteinExistence type="predicted"/>
<organism evidence="1 2">
    <name type="scientific">Eleutherodactylus coqui</name>
    <name type="common">Puerto Rican coqui</name>
    <dbReference type="NCBI Taxonomy" id="57060"/>
    <lineage>
        <taxon>Eukaryota</taxon>
        <taxon>Metazoa</taxon>
        <taxon>Chordata</taxon>
        <taxon>Craniata</taxon>
        <taxon>Vertebrata</taxon>
        <taxon>Euteleostomi</taxon>
        <taxon>Amphibia</taxon>
        <taxon>Batrachia</taxon>
        <taxon>Anura</taxon>
        <taxon>Neobatrachia</taxon>
        <taxon>Hyloidea</taxon>
        <taxon>Eleutherodactylidae</taxon>
        <taxon>Eleutherodactylinae</taxon>
        <taxon>Eleutherodactylus</taxon>
        <taxon>Eleutherodactylus</taxon>
    </lineage>
</organism>
<dbReference type="AlphaFoldDB" id="A0A8J6E5J1"/>
<dbReference type="EMBL" id="WNTK01045484">
    <property type="protein sequence ID" value="KAG9460707.1"/>
    <property type="molecule type" value="Genomic_DNA"/>
</dbReference>